<gene>
    <name evidence="2" type="ORF">DO021_20435</name>
    <name evidence="1" type="ORF">EYB58_17455</name>
</gene>
<dbReference type="RefSeq" id="WP_111960124.1">
    <property type="nucleotide sequence ID" value="NZ_CP036313.1"/>
</dbReference>
<dbReference type="OrthoDB" id="7068610at2"/>
<organism evidence="2 3">
    <name type="scientific">Desulfobacter hydrogenophilus</name>
    <dbReference type="NCBI Taxonomy" id="2291"/>
    <lineage>
        <taxon>Bacteria</taxon>
        <taxon>Pseudomonadati</taxon>
        <taxon>Thermodesulfobacteriota</taxon>
        <taxon>Desulfobacteria</taxon>
        <taxon>Desulfobacterales</taxon>
        <taxon>Desulfobacteraceae</taxon>
        <taxon>Desulfobacter</taxon>
    </lineage>
</organism>
<dbReference type="EMBL" id="CP036313">
    <property type="protein sequence ID" value="QBH14554.1"/>
    <property type="molecule type" value="Genomic_DNA"/>
</dbReference>
<reference evidence="2 3" key="1">
    <citation type="submission" date="2018-06" db="EMBL/GenBank/DDBJ databases">
        <title>Complete Genome Sequence of Desulfobacter hydrogenophilus (DSM3380).</title>
        <authorList>
            <person name="Marietou A."/>
            <person name="Schreiber L."/>
            <person name="Marshall I."/>
            <person name="Jorgensen B."/>
        </authorList>
    </citation>
    <scope>NUCLEOTIDE SEQUENCE [LARGE SCALE GENOMIC DNA]</scope>
    <source>
        <strain evidence="2 3">DSM 3380</strain>
    </source>
</reference>
<keyword evidence="4" id="KW-1185">Reference proteome</keyword>
<dbReference type="Proteomes" id="UP000248798">
    <property type="component" value="Unassembled WGS sequence"/>
</dbReference>
<evidence type="ECO:0000313" key="3">
    <source>
        <dbReference type="Proteomes" id="UP000248798"/>
    </source>
</evidence>
<name>A0A328FAZ3_9BACT</name>
<evidence type="ECO:0000313" key="1">
    <source>
        <dbReference type="EMBL" id="QBH14554.1"/>
    </source>
</evidence>
<dbReference type="Proteomes" id="UP000293902">
    <property type="component" value="Chromosome"/>
</dbReference>
<dbReference type="AlphaFoldDB" id="A0A328FAZ3"/>
<protein>
    <submittedName>
        <fullName evidence="2">Uncharacterized protein</fullName>
    </submittedName>
</protein>
<sequence length="119" mass="12609">MEMFDLKKLATAPLSFTYPITASVSILTTVTGDSRQYASVAVIYGSMSLWSGTMTQMAPKITIPYDIVAGEITIKEGGSFTLTIPTTMQNGSVAANLTIMSTTQTVPFTAVVASWPVSS</sequence>
<evidence type="ECO:0000313" key="4">
    <source>
        <dbReference type="Proteomes" id="UP000293902"/>
    </source>
</evidence>
<dbReference type="EMBL" id="QLNI01000059">
    <property type="protein sequence ID" value="RAM00187.1"/>
    <property type="molecule type" value="Genomic_DNA"/>
</dbReference>
<accession>A0A328FAZ3</accession>
<reference evidence="1 4" key="2">
    <citation type="submission" date="2019-02" db="EMBL/GenBank/DDBJ databases">
        <title>Complete genome sequence of Desulfobacter hydrogenophilus AcRS1.</title>
        <authorList>
            <person name="Marietou A."/>
            <person name="Lund M.B."/>
            <person name="Marshall I.P.G."/>
            <person name="Schreiber L."/>
            <person name="Jorgensen B."/>
        </authorList>
    </citation>
    <scope>NUCLEOTIDE SEQUENCE [LARGE SCALE GENOMIC DNA]</scope>
    <source>
        <strain evidence="1 4">AcRS1</strain>
    </source>
</reference>
<evidence type="ECO:0000313" key="2">
    <source>
        <dbReference type="EMBL" id="RAM00187.1"/>
    </source>
</evidence>
<proteinExistence type="predicted"/>